<reference evidence="2 3" key="1">
    <citation type="submission" date="2016-06" db="EMBL/GenBank/DDBJ databases">
        <title>Genome sequence of endosymbiont of Candidatus Endolucinida thiodiazotropha.</title>
        <authorList>
            <person name="Poehlein A."/>
            <person name="Koenig S."/>
            <person name="Heiden S.E."/>
            <person name="Thuermer A."/>
            <person name="Voget S."/>
            <person name="Daniel R."/>
            <person name="Markert S."/>
            <person name="Gros O."/>
            <person name="Schweder T."/>
        </authorList>
    </citation>
    <scope>NUCLEOTIDE SEQUENCE [LARGE SCALE GENOMIC DNA]</scope>
    <source>
        <strain evidence="2 3">COS</strain>
    </source>
</reference>
<dbReference type="EMBL" id="MARB01000015">
    <property type="protein sequence ID" value="ODJ86957.1"/>
    <property type="molecule type" value="Genomic_DNA"/>
</dbReference>
<feature type="transmembrane region" description="Helical" evidence="1">
    <location>
        <begin position="75"/>
        <end position="93"/>
    </location>
</feature>
<comment type="caution">
    <text evidence="2">The sequence shown here is derived from an EMBL/GenBank/DDBJ whole genome shotgun (WGS) entry which is preliminary data.</text>
</comment>
<protein>
    <submittedName>
        <fullName evidence="2">Uncharacterized protein</fullName>
    </submittedName>
</protein>
<gene>
    <name evidence="2" type="ORF">CODIS_27060</name>
</gene>
<evidence type="ECO:0000313" key="3">
    <source>
        <dbReference type="Proteomes" id="UP000094769"/>
    </source>
</evidence>
<evidence type="ECO:0000256" key="1">
    <source>
        <dbReference type="SAM" id="Phobius"/>
    </source>
</evidence>
<keyword evidence="1" id="KW-0812">Transmembrane</keyword>
<keyword evidence="1" id="KW-0472">Membrane</keyword>
<evidence type="ECO:0000313" key="2">
    <source>
        <dbReference type="EMBL" id="ODJ86957.1"/>
    </source>
</evidence>
<name>A0A7Z0VJV3_9GAMM</name>
<proteinExistence type="predicted"/>
<dbReference type="RefSeq" id="WP_235615216.1">
    <property type="nucleotide sequence ID" value="NZ_MARB01000015.1"/>
</dbReference>
<sequence>MAIPLHFTATGGLVVIQPNNRLCMSIYEWTLIHALIALFWLWILIWGGAKKLEGWGAFFLIDWLAARLDKEQLRLYALLSLVIQVIWYVIGAINPDWRGFP</sequence>
<keyword evidence="3" id="KW-1185">Reference proteome</keyword>
<accession>A0A7Z0VJV3</accession>
<dbReference type="AlphaFoldDB" id="A0A7Z0VJV3"/>
<keyword evidence="1" id="KW-1133">Transmembrane helix</keyword>
<organism evidence="2 3">
    <name type="scientific">Candidatus Thiodiazotropha endolucinida</name>
    <dbReference type="NCBI Taxonomy" id="1655433"/>
    <lineage>
        <taxon>Bacteria</taxon>
        <taxon>Pseudomonadati</taxon>
        <taxon>Pseudomonadota</taxon>
        <taxon>Gammaproteobacteria</taxon>
        <taxon>Chromatiales</taxon>
        <taxon>Sedimenticolaceae</taxon>
        <taxon>Candidatus Thiodiazotropha</taxon>
    </lineage>
</organism>
<feature type="transmembrane region" description="Helical" evidence="1">
    <location>
        <begin position="26"/>
        <end position="46"/>
    </location>
</feature>
<dbReference type="Proteomes" id="UP000094769">
    <property type="component" value="Unassembled WGS sequence"/>
</dbReference>